<dbReference type="RefSeq" id="WP_268109609.1">
    <property type="nucleotide sequence ID" value="NZ_JAPPUX010000001.1"/>
</dbReference>
<feature type="transmembrane region" description="Helical" evidence="2">
    <location>
        <begin position="469"/>
        <end position="487"/>
    </location>
</feature>
<name>A0ABT4C9L8_9ACTN</name>
<feature type="transmembrane region" description="Helical" evidence="2">
    <location>
        <begin position="78"/>
        <end position="100"/>
    </location>
</feature>
<keyword evidence="2" id="KW-0472">Membrane</keyword>
<feature type="transmembrane region" description="Helical" evidence="2">
    <location>
        <begin position="239"/>
        <end position="262"/>
    </location>
</feature>
<proteinExistence type="predicted"/>
<comment type="caution">
    <text evidence="3">The sequence shown here is derived from an EMBL/GenBank/DDBJ whole genome shotgun (WGS) entry which is preliminary data.</text>
</comment>
<feature type="transmembrane region" description="Helical" evidence="2">
    <location>
        <begin position="322"/>
        <end position="351"/>
    </location>
</feature>
<accession>A0ABT4C9L8</accession>
<gene>
    <name evidence="3" type="ORF">NYO98_00770</name>
</gene>
<feature type="transmembrane region" description="Helical" evidence="2">
    <location>
        <begin position="141"/>
        <end position="166"/>
    </location>
</feature>
<evidence type="ECO:0000313" key="3">
    <source>
        <dbReference type="EMBL" id="MCY4724794.1"/>
    </source>
</evidence>
<feature type="transmembrane region" description="Helical" evidence="2">
    <location>
        <begin position="106"/>
        <end position="129"/>
    </location>
</feature>
<reference evidence="3" key="1">
    <citation type="submission" date="2022-08" db="EMBL/GenBank/DDBJ databases">
        <title>Genome sequencing of Nocardioides sp. STR2.</title>
        <authorList>
            <person name="So Y."/>
        </authorList>
    </citation>
    <scope>NUCLEOTIDE SEQUENCE</scope>
    <source>
        <strain evidence="3">STR2</strain>
    </source>
</reference>
<feature type="transmembrane region" description="Helical" evidence="2">
    <location>
        <begin position="269"/>
        <end position="293"/>
    </location>
</feature>
<sequence length="658" mass="69461">MTSRVAGAAQPHVGEKGDPSRTSDDPGAPDGRNARHGLVVGALVAALVGACAVVVAGGSPAALLIVAVASTTIALRPWLTTTLALAAVLSGAFALLAVGMRLWPALGAPLTALLAVPAVVAAASLVVVWRRRTTALAMSRGELGLGAALAMVSVLQVVTVPLSRWLSDSPKLAWMMRNDNTWNLVSSRFIVEDGGLDPASHRNPAPLANEVVALVAAPGRSAVARGDLLAHDLYRASEALLLLVGATSLLAGLLVAAAFPAARVWSRAVLGLLAAVIPWTWSLAGLVFVYGFWNSMPSAILVLAAWAAWTSSERRPVVSSGVLALVGTGLLAAWAPLVLLPACLGVAVVVWRRRAHLDLRGPALVAWLTPLVVLFAYVALVTRGDITAASDALAAEGLFPAYGENLPPVFWLVPLGLLLVLSVWTSVRLDLVGVAVVGLAGAIGILYLMHQRAGSEGGPWGYYPQKFAWTLSFLAPMVLLMSARGAFAVPGLRRAQRASLVAGPAMLAGVLLWQIPPADPRPVSSIDYPVAHRTPDYRLSSVLPAVSIALPDRSSALDPAVTDLLRLEDPARKVIVSRWFEDPGDNAFANFWLLQLPVDKDDELPRPYAYGLDSFDPVGLCALVRDWGGGVELYTHSETLEQEMRAECPRLEFDVLLR</sequence>
<keyword evidence="2" id="KW-0812">Transmembrane</keyword>
<keyword evidence="2" id="KW-1133">Transmembrane helix</keyword>
<evidence type="ECO:0000256" key="2">
    <source>
        <dbReference type="SAM" id="Phobius"/>
    </source>
</evidence>
<feature type="compositionally biased region" description="Basic and acidic residues" evidence="1">
    <location>
        <begin position="13"/>
        <end position="24"/>
    </location>
</feature>
<feature type="transmembrane region" description="Helical" evidence="2">
    <location>
        <begin position="431"/>
        <end position="449"/>
    </location>
</feature>
<keyword evidence="4" id="KW-1185">Reference proteome</keyword>
<evidence type="ECO:0000256" key="1">
    <source>
        <dbReference type="SAM" id="MobiDB-lite"/>
    </source>
</evidence>
<feature type="transmembrane region" description="Helical" evidence="2">
    <location>
        <begin position="38"/>
        <end position="66"/>
    </location>
</feature>
<dbReference type="EMBL" id="JAPPUX010000001">
    <property type="protein sequence ID" value="MCY4724794.1"/>
    <property type="molecule type" value="Genomic_DNA"/>
</dbReference>
<feature type="region of interest" description="Disordered" evidence="1">
    <location>
        <begin position="1"/>
        <end position="31"/>
    </location>
</feature>
<feature type="transmembrane region" description="Helical" evidence="2">
    <location>
        <begin position="408"/>
        <end position="424"/>
    </location>
</feature>
<protein>
    <submittedName>
        <fullName evidence="3">Uncharacterized protein</fullName>
    </submittedName>
</protein>
<organism evidence="3 4">
    <name type="scientific">Nocardioides pini</name>
    <dbReference type="NCBI Taxonomy" id="2975053"/>
    <lineage>
        <taxon>Bacteria</taxon>
        <taxon>Bacillati</taxon>
        <taxon>Actinomycetota</taxon>
        <taxon>Actinomycetes</taxon>
        <taxon>Propionibacteriales</taxon>
        <taxon>Nocardioidaceae</taxon>
        <taxon>Nocardioides</taxon>
    </lineage>
</organism>
<dbReference type="Proteomes" id="UP001074726">
    <property type="component" value="Unassembled WGS sequence"/>
</dbReference>
<feature type="transmembrane region" description="Helical" evidence="2">
    <location>
        <begin position="363"/>
        <end position="380"/>
    </location>
</feature>
<evidence type="ECO:0000313" key="4">
    <source>
        <dbReference type="Proteomes" id="UP001074726"/>
    </source>
</evidence>